<protein>
    <submittedName>
        <fullName evidence="4">TIGR02099 family protein</fullName>
    </submittedName>
</protein>
<accession>A0ABX1QE09</accession>
<proteinExistence type="predicted"/>
<evidence type="ECO:0000256" key="1">
    <source>
        <dbReference type="SAM" id="MobiDB-lite"/>
    </source>
</evidence>
<feature type="domain" description="YhdP central" evidence="3">
    <location>
        <begin position="28"/>
        <end position="1285"/>
    </location>
</feature>
<evidence type="ECO:0000256" key="2">
    <source>
        <dbReference type="SAM" id="Phobius"/>
    </source>
</evidence>
<reference evidence="4 5" key="1">
    <citation type="submission" date="2019-12" db="EMBL/GenBank/DDBJ databases">
        <title>Comparative genomics gives insights into the taxonomy of the Azoarcus-Aromatoleum group and reveals separate origins of nif in the plant-associated Azoarcus and non-plant-associated Aromatoleum sub-groups.</title>
        <authorList>
            <person name="Lafos M."/>
            <person name="Maluk M."/>
            <person name="Batista M."/>
            <person name="Junghare M."/>
            <person name="Carmona M."/>
            <person name="Faoro H."/>
            <person name="Cruz L.M."/>
            <person name="Battistoni F."/>
            <person name="De Souza E."/>
            <person name="Pedrosa F."/>
            <person name="Chen W.-M."/>
            <person name="Poole P.S."/>
            <person name="Dixon R.A."/>
            <person name="James E.K."/>
        </authorList>
    </citation>
    <scope>NUCLEOTIDE SEQUENCE [LARGE SCALE GENOMIC DNA]</scope>
    <source>
        <strain evidence="4 5">22Lin</strain>
    </source>
</reference>
<dbReference type="RefSeq" id="WP_169261677.1">
    <property type="nucleotide sequence ID" value="NZ_WTVQ01000034.1"/>
</dbReference>
<evidence type="ECO:0000313" key="5">
    <source>
        <dbReference type="Proteomes" id="UP000648984"/>
    </source>
</evidence>
<keyword evidence="5" id="KW-1185">Reference proteome</keyword>
<dbReference type="Proteomes" id="UP000648984">
    <property type="component" value="Unassembled WGS sequence"/>
</dbReference>
<keyword evidence="2" id="KW-1133">Transmembrane helix</keyword>
<feature type="transmembrane region" description="Helical" evidence="2">
    <location>
        <begin position="22"/>
        <end position="45"/>
    </location>
</feature>
<gene>
    <name evidence="4" type="ORF">GPA25_17370</name>
</gene>
<comment type="caution">
    <text evidence="4">The sequence shown here is derived from an EMBL/GenBank/DDBJ whole genome shotgun (WGS) entry which is preliminary data.</text>
</comment>
<feature type="region of interest" description="Disordered" evidence="1">
    <location>
        <begin position="995"/>
        <end position="1024"/>
    </location>
</feature>
<feature type="compositionally biased region" description="Basic and acidic residues" evidence="1">
    <location>
        <begin position="1014"/>
        <end position="1023"/>
    </location>
</feature>
<organism evidence="4 5">
    <name type="scientific">Aromatoleum diolicum</name>
    <dbReference type="NCBI Taxonomy" id="75796"/>
    <lineage>
        <taxon>Bacteria</taxon>
        <taxon>Pseudomonadati</taxon>
        <taxon>Pseudomonadota</taxon>
        <taxon>Betaproteobacteria</taxon>
        <taxon>Rhodocyclales</taxon>
        <taxon>Rhodocyclaceae</taxon>
        <taxon>Aromatoleum</taxon>
    </lineage>
</organism>
<keyword evidence="2" id="KW-0812">Transmembrane</keyword>
<evidence type="ECO:0000313" key="4">
    <source>
        <dbReference type="EMBL" id="NMG76533.1"/>
    </source>
</evidence>
<dbReference type="NCBIfam" id="TIGR02099">
    <property type="entry name" value="YhdP family protein"/>
    <property type="match status" value="1"/>
</dbReference>
<dbReference type="Pfam" id="PF13116">
    <property type="entry name" value="YhdP"/>
    <property type="match status" value="1"/>
</dbReference>
<dbReference type="InterPro" id="IPR025263">
    <property type="entry name" value="YhdP_central"/>
</dbReference>
<evidence type="ECO:0000259" key="3">
    <source>
        <dbReference type="Pfam" id="PF13116"/>
    </source>
</evidence>
<keyword evidence="2" id="KW-0472">Membrane</keyword>
<sequence length="1301" mass="140446">MNAPHANPPDTRIAPEPARRGGLWRALSIVFVVAWFVCGLSFLLVREVVVPRIGEYRLQIAAAIGDAAGLPVSIEAVSADLSGLRPRLHLSGFELLDREGRPALRLETVDATLSWSSILRAQPHFYRLELKAPELSMRREADGQIFIAGVRIDPDASDTTLSDWLFEQREIVIRGARLNWSDALRGAPELQLEQVDFRLLRNGPRYRFGLRAQAPAELAPMVEVRGDLASRAPADPASWLGQIYLAADEASLGGWRTWVDYPIGLAGQGGVRAWIAVGQGQITSLSVNLALADVRTQLGEGLPVLDLESVRGRLAGRRTAAGMDFLARDLELVTGDGVRIDPTDIELSLGGVEDGTPDFGKFTTNRLDFAALARLASHLPFESGVRERLAAFAPRGSVDDVRLEWRGPPEQPEAWKLRARFADIGLNPQGVLPGLSGMSGEIDGDERGGRFRLVGRDAVLDLPAVFPESRMGFSTLRAEGGWTRSAGRLEVALDSASFENPDASGTASGRYWPSDTGPGEIDLSARLTRAESESVWRYLPRVVNDETRMWLRHGIVGGKVPDARLRLKGNLNDFPFRDGKSGQFLVSTRVFGARLDYAEGWPSITDIDGEVRFEGPGMRITADRARIFDVALAGVVAEVPDLDSPGGEIMTIRGRASGPTADFLRFVSESPVSRRIDGFTDGMRAEGSGNLDLKLELPLRNIDASTVKGEYRFAANRLWVVNGLPALDEAAGAVRFTEMDLAIPEARARLYGEPMRLVATTAKDGGVSFAATGAARLQAVREAHDWPVLAHLSGAAQWQAQIDVRAHSARVAVQSELVGVASSLPEPMNKSASAAWPLKVALEFPAGGEIESIHVALEGRAELQMERRRVGQTWEIARGGLGVLTSPPPSERGLELAAKLDVLDVDAWRKVFETAADGPVPTGTETATNPMAGIAGIDMRAQRVSAFGHTLASAHLTARADAGGWKGRIASREAEGEFDWRDSGEGTLRARLKRVALGAEKPEPGSSEPESDRDDPAAEESPRRLPALDIVVDQFALRGTEFGRLELQARNRRGMWYLDSVTVANPDGRLAGSGQWRPGTRPQTDLDFRLEARDIGQLASRLGYGEVVRGGKAVLAGKLVWRGAPTHIHFPSLTGTMMVEAEGGQFRKLNPGMGRLLGVLSLQALPRRLTLDFRDVFSEGFAFDSISGSINASSGVMRTDDLQIRGPAAKVSMSGSVNLDDETQNLRVVVQPTLSESVAIGAAAGLINPVAGLVAYVAQKALSDPIEKLFAFTYSITGNWADPRVEKLSAAAPAAAQPDQE</sequence>
<dbReference type="PANTHER" id="PTHR38690:SF1">
    <property type="entry name" value="PROTEASE"/>
    <property type="match status" value="1"/>
</dbReference>
<dbReference type="EMBL" id="WTVQ01000034">
    <property type="protein sequence ID" value="NMG76533.1"/>
    <property type="molecule type" value="Genomic_DNA"/>
</dbReference>
<dbReference type="InterPro" id="IPR011836">
    <property type="entry name" value="YhdP"/>
</dbReference>
<dbReference type="PANTHER" id="PTHR38690">
    <property type="entry name" value="PROTEASE-RELATED"/>
    <property type="match status" value="1"/>
</dbReference>
<name>A0ABX1QE09_9RHOO</name>